<evidence type="ECO:0000256" key="1">
    <source>
        <dbReference type="SAM" id="MobiDB-lite"/>
    </source>
</evidence>
<organism evidence="3 4">
    <name type="scientific">Mycena pura</name>
    <dbReference type="NCBI Taxonomy" id="153505"/>
    <lineage>
        <taxon>Eukaryota</taxon>
        <taxon>Fungi</taxon>
        <taxon>Dikarya</taxon>
        <taxon>Basidiomycota</taxon>
        <taxon>Agaricomycotina</taxon>
        <taxon>Agaricomycetes</taxon>
        <taxon>Agaricomycetidae</taxon>
        <taxon>Agaricales</taxon>
        <taxon>Marasmiineae</taxon>
        <taxon>Mycenaceae</taxon>
        <taxon>Mycena</taxon>
    </lineage>
</organism>
<feature type="transmembrane region" description="Helical" evidence="2">
    <location>
        <begin position="110"/>
        <end position="128"/>
    </location>
</feature>
<keyword evidence="2" id="KW-1133">Transmembrane helix</keyword>
<feature type="transmembrane region" description="Helical" evidence="2">
    <location>
        <begin position="213"/>
        <end position="234"/>
    </location>
</feature>
<keyword evidence="4" id="KW-1185">Reference proteome</keyword>
<feature type="region of interest" description="Disordered" evidence="1">
    <location>
        <begin position="364"/>
        <end position="409"/>
    </location>
</feature>
<feature type="transmembrane region" description="Helical" evidence="2">
    <location>
        <begin position="135"/>
        <end position="160"/>
    </location>
</feature>
<evidence type="ECO:0000313" key="3">
    <source>
        <dbReference type="EMBL" id="KAJ7190449.1"/>
    </source>
</evidence>
<dbReference type="Proteomes" id="UP001219525">
    <property type="component" value="Unassembled WGS sequence"/>
</dbReference>
<comment type="caution">
    <text evidence="3">The sequence shown here is derived from an EMBL/GenBank/DDBJ whole genome shotgun (WGS) entry which is preliminary data.</text>
</comment>
<feature type="compositionally biased region" description="Polar residues" evidence="1">
    <location>
        <begin position="384"/>
        <end position="402"/>
    </location>
</feature>
<dbReference type="AlphaFoldDB" id="A0AAD6XY86"/>
<feature type="transmembrane region" description="Helical" evidence="2">
    <location>
        <begin position="172"/>
        <end position="193"/>
    </location>
</feature>
<name>A0AAD6XY86_9AGAR</name>
<dbReference type="EMBL" id="JARJCW010000149">
    <property type="protein sequence ID" value="KAJ7190449.1"/>
    <property type="molecule type" value="Genomic_DNA"/>
</dbReference>
<protein>
    <submittedName>
        <fullName evidence="3">Uncharacterized protein</fullName>
    </submittedName>
</protein>
<evidence type="ECO:0000313" key="4">
    <source>
        <dbReference type="Proteomes" id="UP001219525"/>
    </source>
</evidence>
<feature type="transmembrane region" description="Helical" evidence="2">
    <location>
        <begin position="53"/>
        <end position="74"/>
    </location>
</feature>
<feature type="transmembrane region" description="Helical" evidence="2">
    <location>
        <begin position="24"/>
        <end position="41"/>
    </location>
</feature>
<keyword evidence="2" id="KW-0812">Transmembrane</keyword>
<gene>
    <name evidence="3" type="ORF">GGX14DRAFT_483129</name>
</gene>
<sequence length="409" mass="44747">MAAALLLTVNLATLACASLLYGMFVVLFASSTYLLVGRYIASQKLASAPRNSVFRSTVFIATVCLFCAVTAHWITTVYRAFLAFIYFRNGDAALQFYVDMAQGTELVQEALLMLSIMIGDALIIHRLWVVWERRLAIVLLPSCTLVALTLCSAVSLFTVSRKDTAADFFSDPWITSNCFLTLLYLPCPVFITYRIWKITRVVSPIGGSKLREFLVIVVESAALYASWAILFTATYRARSLVQFVVIQCAPAVVGIANAMIHTRVGLGWAIEAQTDPGAAEAPTSQLAFEFAKGMGRMPRVTVQNGLEDTVRRPSGDSDLEAGLQRARRTVRDVENDSEKFQVGRGYETEEMAGRHCAGCLCGRRRDSAPARQDATDACVRGSTHEQGTTQGSIAGSKNSMPGTEQKEDV</sequence>
<accession>A0AAD6XY86</accession>
<evidence type="ECO:0000256" key="2">
    <source>
        <dbReference type="SAM" id="Phobius"/>
    </source>
</evidence>
<reference evidence="3" key="1">
    <citation type="submission" date="2023-03" db="EMBL/GenBank/DDBJ databases">
        <title>Massive genome expansion in bonnet fungi (Mycena s.s.) driven by repeated elements and novel gene families across ecological guilds.</title>
        <authorList>
            <consortium name="Lawrence Berkeley National Laboratory"/>
            <person name="Harder C.B."/>
            <person name="Miyauchi S."/>
            <person name="Viragh M."/>
            <person name="Kuo A."/>
            <person name="Thoen E."/>
            <person name="Andreopoulos B."/>
            <person name="Lu D."/>
            <person name="Skrede I."/>
            <person name="Drula E."/>
            <person name="Henrissat B."/>
            <person name="Morin E."/>
            <person name="Kohler A."/>
            <person name="Barry K."/>
            <person name="LaButti K."/>
            <person name="Morin E."/>
            <person name="Salamov A."/>
            <person name="Lipzen A."/>
            <person name="Mereny Z."/>
            <person name="Hegedus B."/>
            <person name="Baldrian P."/>
            <person name="Stursova M."/>
            <person name="Weitz H."/>
            <person name="Taylor A."/>
            <person name="Grigoriev I.V."/>
            <person name="Nagy L.G."/>
            <person name="Martin F."/>
            <person name="Kauserud H."/>
        </authorList>
    </citation>
    <scope>NUCLEOTIDE SEQUENCE</scope>
    <source>
        <strain evidence="3">9144</strain>
    </source>
</reference>
<keyword evidence="2" id="KW-0472">Membrane</keyword>
<proteinExistence type="predicted"/>